<dbReference type="RefSeq" id="WP_206728980.1">
    <property type="nucleotide sequence ID" value="NZ_CP071090.1"/>
</dbReference>
<dbReference type="EMBL" id="CP071090">
    <property type="protein sequence ID" value="QSQ27459.1"/>
    <property type="molecule type" value="Genomic_DNA"/>
</dbReference>
<evidence type="ECO:0000313" key="1">
    <source>
        <dbReference type="EMBL" id="QSQ27459.1"/>
    </source>
</evidence>
<organism evidence="1 2">
    <name type="scientific">Pyxidicoccus parkwayensis</name>
    <dbReference type="NCBI Taxonomy" id="2813578"/>
    <lineage>
        <taxon>Bacteria</taxon>
        <taxon>Pseudomonadati</taxon>
        <taxon>Myxococcota</taxon>
        <taxon>Myxococcia</taxon>
        <taxon>Myxococcales</taxon>
        <taxon>Cystobacterineae</taxon>
        <taxon>Myxococcaceae</taxon>
        <taxon>Pyxidicoccus</taxon>
    </lineage>
</organism>
<name>A0ABX7PAB0_9BACT</name>
<evidence type="ECO:0000313" key="2">
    <source>
        <dbReference type="Proteomes" id="UP000662747"/>
    </source>
</evidence>
<proteinExistence type="predicted"/>
<sequence>MPFSPQQVIQQIQLSFRPDGAGFSGGHRTYRVTHTEGQLTVSPLASRIDPAEPRRGGLTFGATQVMRGPRTLRLGSPRTGVASDGSLHMQRGLMEEQLRNGEEGVEQSWRFPTLPAGRGPLSVRVPVRGLAYQGTTAGGLHFSDASTGAGLRYGTGTWIDATGKRTQVTPTYQDGAIVLTVPEETLKASAFPAVLDPVIGPEFGIDQPVIAVEPSDQHTPEVATDGTNFLVMWLDTRSGLTEQWATRVTPDGTVLDPSGFEVPYVPNCGYNTVTFGAGNYVVACSTGMVRITPEGVVVDPQPISFHTPLSGGYASIAFNGTNFLITWLDLGGSGTGALYGMMVSPSGTVVMPQKLLSQYSNGVYEADVTAVGTSFRVVWTLAADHMYSVEVDANGNVGPRVRELYGSSSGQARFPAIASNGEDYAIVYQYGDEFGKASTSIGGSLRQADGGTSSFTVSNVAKQMRPDIAWMPRAGAYGVVWTNTRNNSTDYTEIQSAWLMPDAGVIANGRISAAVSGFMQGHARIAAGPSGSLVVWDRKLQASGIDVLGRALDGFVPVTLSTSVNSQTAPSVAAGPNGYFVVWKDSRSHAGQLSDLYGARLGPAGEVLNASGITIATTVRDDVAPVVTWNGTDWLVAWVERGGTGSVQLRARRVSATGQWVDLVPLTLGSASSGSEPAAARGNAGAVVTWAGGTQGGGIQATLVQSDGGVTALGSLPTDGGATMPTVAGNTTQYLVAWQDNGVLKAQRFNSQGVAQGARFDAGTGTLASVASDGTDFLVTSAQNVVSNTADIRATRISATGQVASSSVLVGRATTGDFRSAVVWDGTNYLAAWRSYSSNGTYGGRLYQAARVNRDGGVVDATPFTLFAAYPEQKPDVDDYSELGLASMGDGTWLGVTSRLERDAGIYAQRLRARMGDSRVALQANGTSDMAAEDTTSGLPSDAVAPGEALLEDALAGGTEEAAFAGERHPGEGGAGCSAAGGGAPWLLLAALGLTRALRRRQEIR</sequence>
<accession>A0ABX7PAB0</accession>
<dbReference type="InterPro" id="IPR024038">
    <property type="entry name" value="MYXO-CTERM"/>
</dbReference>
<reference evidence="1 2" key="1">
    <citation type="submission" date="2021-02" db="EMBL/GenBank/DDBJ databases">
        <title>De Novo genome assembly of isolated myxobacteria.</title>
        <authorList>
            <person name="Stevens D.C."/>
        </authorList>
    </citation>
    <scope>NUCLEOTIDE SEQUENCE [LARGE SCALE GENOMIC DNA]</scope>
    <source>
        <strain evidence="2">SCPEA02</strain>
    </source>
</reference>
<dbReference type="NCBIfam" id="TIGR03901">
    <property type="entry name" value="MYXO-CTERM"/>
    <property type="match status" value="1"/>
</dbReference>
<dbReference type="Proteomes" id="UP000662747">
    <property type="component" value="Chromosome"/>
</dbReference>
<keyword evidence="2" id="KW-1185">Reference proteome</keyword>
<gene>
    <name evidence="1" type="ORF">JY651_22220</name>
</gene>
<protein>
    <submittedName>
        <fullName evidence="1">Uncharacterized protein</fullName>
    </submittedName>
</protein>